<accession>A0AAV1Q310</accession>
<reference evidence="2 3" key="1">
    <citation type="submission" date="2024-01" db="EMBL/GenBank/DDBJ databases">
        <authorList>
            <person name="Alioto T."/>
            <person name="Alioto T."/>
            <person name="Gomez Garrido J."/>
        </authorList>
    </citation>
    <scope>NUCLEOTIDE SEQUENCE [LARGE SCALE GENOMIC DNA]</scope>
</reference>
<organism evidence="2 3">
    <name type="scientific">Scomber scombrus</name>
    <name type="common">Atlantic mackerel</name>
    <name type="synonym">Scomber vernalis</name>
    <dbReference type="NCBI Taxonomy" id="13677"/>
    <lineage>
        <taxon>Eukaryota</taxon>
        <taxon>Metazoa</taxon>
        <taxon>Chordata</taxon>
        <taxon>Craniata</taxon>
        <taxon>Vertebrata</taxon>
        <taxon>Euteleostomi</taxon>
        <taxon>Actinopterygii</taxon>
        <taxon>Neopterygii</taxon>
        <taxon>Teleostei</taxon>
        <taxon>Neoteleostei</taxon>
        <taxon>Acanthomorphata</taxon>
        <taxon>Pelagiaria</taxon>
        <taxon>Scombriformes</taxon>
        <taxon>Scombridae</taxon>
        <taxon>Scomber</taxon>
    </lineage>
</organism>
<gene>
    <name evidence="2" type="ORF">FSCOSCO3_A031904</name>
</gene>
<keyword evidence="3" id="KW-1185">Reference proteome</keyword>
<proteinExistence type="predicted"/>
<comment type="caution">
    <text evidence="2">The sequence shown here is derived from an EMBL/GenBank/DDBJ whole genome shotgun (WGS) entry which is preliminary data.</text>
</comment>
<sequence length="289" mass="29843">MTLSGGSERASDMSGQTVLTAEDVDIDVVGEGDDECMERVDSDCDSPGGGILHDLRGEAGDEEVEDEIEVEKEEMRSGGGSPCCESSGEGETGTGKGEGHDQSAAAGGIQKPKSSLVKPPDQTALMMQSFGAYSLGGPYGRHYGIHPAYAHPAALQYPYIPPVGHMLPPGVPLLPSAELSRKAFNSQLSPSLQLQLSNLSTASMIKSEPSNRPSFSIENIIGVSSASSSSPGAAFLRPPVTVQSALLSAQSLSLTRTSAAIAPILSVPSNLISGHILPSAAAVSKWPSQ</sequence>
<feature type="compositionally biased region" description="Acidic residues" evidence="1">
    <location>
        <begin position="22"/>
        <end position="36"/>
    </location>
</feature>
<feature type="region of interest" description="Disordered" evidence="1">
    <location>
        <begin position="1"/>
        <end position="119"/>
    </location>
</feature>
<feature type="compositionally biased region" description="Acidic residues" evidence="1">
    <location>
        <begin position="60"/>
        <end position="72"/>
    </location>
</feature>
<dbReference type="AlphaFoldDB" id="A0AAV1Q310"/>
<evidence type="ECO:0000313" key="3">
    <source>
        <dbReference type="Proteomes" id="UP001314229"/>
    </source>
</evidence>
<evidence type="ECO:0000313" key="2">
    <source>
        <dbReference type="EMBL" id="CAK6978386.1"/>
    </source>
</evidence>
<protein>
    <submittedName>
        <fullName evidence="2">Forkhead box protein D3</fullName>
    </submittedName>
</protein>
<dbReference type="EMBL" id="CAWUFR010000481">
    <property type="protein sequence ID" value="CAK6978386.1"/>
    <property type="molecule type" value="Genomic_DNA"/>
</dbReference>
<name>A0AAV1Q310_SCOSC</name>
<dbReference type="Proteomes" id="UP001314229">
    <property type="component" value="Unassembled WGS sequence"/>
</dbReference>
<evidence type="ECO:0000256" key="1">
    <source>
        <dbReference type="SAM" id="MobiDB-lite"/>
    </source>
</evidence>